<proteinExistence type="predicted"/>
<feature type="transmembrane region" description="Helical" evidence="1">
    <location>
        <begin position="39"/>
        <end position="59"/>
    </location>
</feature>
<keyword evidence="1" id="KW-1133">Transmembrane helix</keyword>
<gene>
    <name evidence="2" type="ORF">K432DRAFT_287162</name>
</gene>
<feature type="transmembrane region" description="Helical" evidence="1">
    <location>
        <begin position="135"/>
        <end position="155"/>
    </location>
</feature>
<dbReference type="AlphaFoldDB" id="A0A8E2EK07"/>
<evidence type="ECO:0000313" key="2">
    <source>
        <dbReference type="EMBL" id="OCK85241.1"/>
    </source>
</evidence>
<feature type="transmembrane region" description="Helical" evidence="1">
    <location>
        <begin position="103"/>
        <end position="123"/>
    </location>
</feature>
<evidence type="ECO:0008006" key="4">
    <source>
        <dbReference type="Google" id="ProtNLM"/>
    </source>
</evidence>
<sequence length="255" mass="28494">QNFNIPIQVQPQCFGLLTLVCWGQTLVYHDGWRTWTASLATAMLAIGFGAVEAILVLTLRGPYNRGVSWPLTMIAILASVILAVGLIPPYFELAKRGGRVIGINFIFLTVDWLGAFFSLMALAAQNTFDYLGGTLYIVCVLLEIGIFISQFIWLYRTRHIRRAAKKMGKTYDEYMADTTPPSDRQRPDTARTVETLDAYNGESYETIYETIAALEKCKTKDVKSPKNENLDLEMGIQGVKVTEKGMVARSAGRVY</sequence>
<dbReference type="OrthoDB" id="407617at2759"/>
<evidence type="ECO:0000256" key="1">
    <source>
        <dbReference type="SAM" id="Phobius"/>
    </source>
</evidence>
<dbReference type="Proteomes" id="UP000250266">
    <property type="component" value="Unassembled WGS sequence"/>
</dbReference>
<accession>A0A8E2EK07</accession>
<dbReference type="EMBL" id="KV744822">
    <property type="protein sequence ID" value="OCK85241.1"/>
    <property type="molecule type" value="Genomic_DNA"/>
</dbReference>
<feature type="transmembrane region" description="Helical" evidence="1">
    <location>
        <begin position="71"/>
        <end position="91"/>
    </location>
</feature>
<keyword evidence="1" id="KW-0472">Membrane</keyword>
<evidence type="ECO:0000313" key="3">
    <source>
        <dbReference type="Proteomes" id="UP000250266"/>
    </source>
</evidence>
<organism evidence="2 3">
    <name type="scientific">Lepidopterella palustris CBS 459.81</name>
    <dbReference type="NCBI Taxonomy" id="1314670"/>
    <lineage>
        <taxon>Eukaryota</taxon>
        <taxon>Fungi</taxon>
        <taxon>Dikarya</taxon>
        <taxon>Ascomycota</taxon>
        <taxon>Pezizomycotina</taxon>
        <taxon>Dothideomycetes</taxon>
        <taxon>Pleosporomycetidae</taxon>
        <taxon>Mytilinidiales</taxon>
        <taxon>Argynnaceae</taxon>
        <taxon>Lepidopterella</taxon>
    </lineage>
</organism>
<feature type="non-terminal residue" evidence="2">
    <location>
        <position position="255"/>
    </location>
</feature>
<keyword evidence="1" id="KW-0812">Transmembrane</keyword>
<protein>
    <recommendedName>
        <fullName evidence="4">PQ loop repeat protein</fullName>
    </recommendedName>
</protein>
<name>A0A8E2EK07_9PEZI</name>
<reference evidence="2 3" key="1">
    <citation type="journal article" date="2016" name="Nat. Commun.">
        <title>Ectomycorrhizal ecology is imprinted in the genome of the dominant symbiotic fungus Cenococcum geophilum.</title>
        <authorList>
            <consortium name="DOE Joint Genome Institute"/>
            <person name="Peter M."/>
            <person name="Kohler A."/>
            <person name="Ohm R.A."/>
            <person name="Kuo A."/>
            <person name="Krutzmann J."/>
            <person name="Morin E."/>
            <person name="Arend M."/>
            <person name="Barry K.W."/>
            <person name="Binder M."/>
            <person name="Choi C."/>
            <person name="Clum A."/>
            <person name="Copeland A."/>
            <person name="Grisel N."/>
            <person name="Haridas S."/>
            <person name="Kipfer T."/>
            <person name="LaButti K."/>
            <person name="Lindquist E."/>
            <person name="Lipzen A."/>
            <person name="Maire R."/>
            <person name="Meier B."/>
            <person name="Mihaltcheva S."/>
            <person name="Molinier V."/>
            <person name="Murat C."/>
            <person name="Poggeler S."/>
            <person name="Quandt C.A."/>
            <person name="Sperisen C."/>
            <person name="Tritt A."/>
            <person name="Tisserant E."/>
            <person name="Crous P.W."/>
            <person name="Henrissat B."/>
            <person name="Nehls U."/>
            <person name="Egli S."/>
            <person name="Spatafora J.W."/>
            <person name="Grigoriev I.V."/>
            <person name="Martin F.M."/>
        </authorList>
    </citation>
    <scope>NUCLEOTIDE SEQUENCE [LARGE SCALE GENOMIC DNA]</scope>
    <source>
        <strain evidence="2 3">CBS 459.81</strain>
    </source>
</reference>
<keyword evidence="3" id="KW-1185">Reference proteome</keyword>